<keyword evidence="8" id="KW-1185">Reference proteome</keyword>
<dbReference type="Proteomes" id="UP000190989">
    <property type="component" value="Unassembled WGS sequence"/>
</dbReference>
<organism evidence="7 8">
    <name type="scientific">Novosphingobium mathurense</name>
    <dbReference type="NCBI Taxonomy" id="428990"/>
    <lineage>
        <taxon>Bacteria</taxon>
        <taxon>Pseudomonadati</taxon>
        <taxon>Pseudomonadota</taxon>
        <taxon>Alphaproteobacteria</taxon>
        <taxon>Sphingomonadales</taxon>
        <taxon>Sphingomonadaceae</taxon>
        <taxon>Novosphingobium</taxon>
    </lineage>
</organism>
<feature type="domain" description="Rieske" evidence="6">
    <location>
        <begin position="7"/>
        <end position="109"/>
    </location>
</feature>
<dbReference type="PANTHER" id="PTHR21266">
    <property type="entry name" value="IRON-SULFUR DOMAIN CONTAINING PROTEIN"/>
    <property type="match status" value="1"/>
</dbReference>
<accession>A0A1U6IZ73</accession>
<dbReference type="EMBL" id="FVZE01000027">
    <property type="protein sequence ID" value="SLK13308.1"/>
    <property type="molecule type" value="Genomic_DNA"/>
</dbReference>
<reference evidence="8" key="1">
    <citation type="submission" date="2017-02" db="EMBL/GenBank/DDBJ databases">
        <authorList>
            <person name="Varghese N."/>
            <person name="Submissions S."/>
        </authorList>
    </citation>
    <scope>NUCLEOTIDE SEQUENCE [LARGE SCALE GENOMIC DNA]</scope>
    <source>
        <strain evidence="8">SM117</strain>
    </source>
</reference>
<dbReference type="GO" id="GO:0032259">
    <property type="term" value="P:methylation"/>
    <property type="evidence" value="ECO:0007669"/>
    <property type="project" value="UniProtKB-KW"/>
</dbReference>
<dbReference type="InterPro" id="IPR044043">
    <property type="entry name" value="VanA_C_cat"/>
</dbReference>
<dbReference type="AlphaFoldDB" id="A0A1U6IZ73"/>
<evidence type="ECO:0000313" key="8">
    <source>
        <dbReference type="Proteomes" id="UP000190989"/>
    </source>
</evidence>
<protein>
    <submittedName>
        <fullName evidence="7">Vanillate O-demethylase monooxygenase subunit</fullName>
    </submittedName>
</protein>
<dbReference type="RefSeq" id="WP_079732139.1">
    <property type="nucleotide sequence ID" value="NZ_FVZE01000027.1"/>
</dbReference>
<keyword evidence="1" id="KW-0001">2Fe-2S</keyword>
<dbReference type="Gene3D" id="2.102.10.10">
    <property type="entry name" value="Rieske [2Fe-2S] iron-sulphur domain"/>
    <property type="match status" value="1"/>
</dbReference>
<dbReference type="InterPro" id="IPR036922">
    <property type="entry name" value="Rieske_2Fe-2S_sf"/>
</dbReference>
<evidence type="ECO:0000256" key="1">
    <source>
        <dbReference type="ARBA" id="ARBA00022714"/>
    </source>
</evidence>
<evidence type="ECO:0000256" key="3">
    <source>
        <dbReference type="ARBA" id="ARBA00023002"/>
    </source>
</evidence>
<keyword evidence="4" id="KW-0408">Iron</keyword>
<dbReference type="SUPFAM" id="SSF55961">
    <property type="entry name" value="Bet v1-like"/>
    <property type="match status" value="1"/>
</dbReference>
<keyword evidence="7" id="KW-0503">Monooxygenase</keyword>
<dbReference type="Gene3D" id="3.90.380.10">
    <property type="entry name" value="Naphthalene 1,2-dioxygenase Alpha Subunit, Chain A, domain 1"/>
    <property type="match status" value="1"/>
</dbReference>
<dbReference type="GO" id="GO:0051537">
    <property type="term" value="F:2 iron, 2 sulfur cluster binding"/>
    <property type="evidence" value="ECO:0007669"/>
    <property type="project" value="UniProtKB-KW"/>
</dbReference>
<gene>
    <name evidence="7" type="ORF">SAMN06295987_1273</name>
</gene>
<dbReference type="PANTHER" id="PTHR21266:SF60">
    <property type="entry name" value="3-KETOSTEROID-9-ALPHA-MONOOXYGENASE, OXYGENASE COMPONENT"/>
    <property type="match status" value="1"/>
</dbReference>
<name>A0A1U6IZ73_9SPHN</name>
<dbReference type="InterPro" id="IPR017941">
    <property type="entry name" value="Rieske_2Fe-2S"/>
</dbReference>
<dbReference type="CDD" id="cd08878">
    <property type="entry name" value="RHO_alpha_C_DMO-like"/>
    <property type="match status" value="1"/>
</dbReference>
<keyword evidence="7" id="KW-0489">Methyltransferase</keyword>
<dbReference type="InterPro" id="IPR050584">
    <property type="entry name" value="Cholesterol_7-desaturase"/>
</dbReference>
<evidence type="ECO:0000313" key="7">
    <source>
        <dbReference type="EMBL" id="SLK13308.1"/>
    </source>
</evidence>
<keyword evidence="5" id="KW-0411">Iron-sulfur</keyword>
<sequence length="338" mass="38211">MYPRNAWYVAAWDVEFAREKPEAVVILGEPIVLFRDSQGKLAALEDRCPHKLAPLSLGRCEGDRLRCMYHGILFDRKGRAVEVPGQDMIPHSLSVRSYPVTVRGTWVWIWMGDAEKIDEALIPETEALDSPNYLMRHGMIDYDASAHLICENLLDLSHLSFVHENSFGSSANHEWSNSPPFVTTLDRGVRIGRWIRNRRYRDGRTVDHWNTYDFLVPGILTMAGYAFPVGTADGLEGAPEAVAQDDVYSITCQAVTPVSEGKARYFFSAGVPRGTDEEARLEQLFKVTLQAFAEDKMMIEAQQKVIAQVPGRNFHPIGADRATTLYQRVARKLEKIER</sequence>
<evidence type="ECO:0000256" key="5">
    <source>
        <dbReference type="ARBA" id="ARBA00023014"/>
    </source>
</evidence>
<dbReference type="SUPFAM" id="SSF50022">
    <property type="entry name" value="ISP domain"/>
    <property type="match status" value="1"/>
</dbReference>
<dbReference type="Pfam" id="PF19112">
    <property type="entry name" value="VanA_C"/>
    <property type="match status" value="1"/>
</dbReference>
<dbReference type="GO" id="GO:0008168">
    <property type="term" value="F:methyltransferase activity"/>
    <property type="evidence" value="ECO:0007669"/>
    <property type="project" value="UniProtKB-KW"/>
</dbReference>
<dbReference type="GO" id="GO:0046872">
    <property type="term" value="F:metal ion binding"/>
    <property type="evidence" value="ECO:0007669"/>
    <property type="project" value="UniProtKB-KW"/>
</dbReference>
<evidence type="ECO:0000256" key="4">
    <source>
        <dbReference type="ARBA" id="ARBA00023004"/>
    </source>
</evidence>
<dbReference type="STRING" id="428990.SAMN06295987_1273"/>
<evidence type="ECO:0000256" key="2">
    <source>
        <dbReference type="ARBA" id="ARBA00022723"/>
    </source>
</evidence>
<dbReference type="GO" id="GO:0004497">
    <property type="term" value="F:monooxygenase activity"/>
    <property type="evidence" value="ECO:0007669"/>
    <property type="project" value="UniProtKB-KW"/>
</dbReference>
<keyword evidence="7" id="KW-0808">Transferase</keyword>
<keyword evidence="2" id="KW-0479">Metal-binding</keyword>
<evidence type="ECO:0000259" key="6">
    <source>
        <dbReference type="PROSITE" id="PS51296"/>
    </source>
</evidence>
<dbReference type="Pfam" id="PF00355">
    <property type="entry name" value="Rieske"/>
    <property type="match status" value="1"/>
</dbReference>
<proteinExistence type="predicted"/>
<dbReference type="PROSITE" id="PS51296">
    <property type="entry name" value="RIESKE"/>
    <property type="match status" value="1"/>
</dbReference>
<keyword evidence="3" id="KW-0560">Oxidoreductase</keyword>